<organism evidence="7 8">
    <name type="scientific">Aliarcobacter butzleri L348</name>
    <dbReference type="NCBI Taxonomy" id="1447256"/>
    <lineage>
        <taxon>Bacteria</taxon>
        <taxon>Pseudomonadati</taxon>
        <taxon>Campylobacterota</taxon>
        <taxon>Epsilonproteobacteria</taxon>
        <taxon>Campylobacterales</taxon>
        <taxon>Arcobacteraceae</taxon>
        <taxon>Aliarcobacter</taxon>
    </lineage>
</organism>
<dbReference type="Pfam" id="PF05818">
    <property type="entry name" value="TraT"/>
    <property type="match status" value="1"/>
</dbReference>
<reference evidence="7 8" key="1">
    <citation type="submission" date="2014-01" db="EMBL/GenBank/DDBJ databases">
        <title>Development of a Comparative Genomic Fingerprinting Assay for High Resolution Genotyping of Arcobacter butzleri.</title>
        <authorList>
            <person name="Webb A.L."/>
            <person name="Inglis G.D."/>
            <person name="Kruczkiewicz P."/>
            <person name="Selinger L.B."/>
            <person name="Taboada E.N."/>
        </authorList>
    </citation>
    <scope>NUCLEOTIDE SEQUENCE [LARGE SCALE GENOMIC DNA]</scope>
    <source>
        <strain evidence="7 8">L348</strain>
    </source>
</reference>
<dbReference type="EMBL" id="JAIQ01000055">
    <property type="protein sequence ID" value="KLE01773.1"/>
    <property type="molecule type" value="Genomic_DNA"/>
</dbReference>
<evidence type="ECO:0000256" key="2">
    <source>
        <dbReference type="ARBA" id="ARBA00022729"/>
    </source>
</evidence>
<accession>A0A0G9KC37</accession>
<evidence type="ECO:0000256" key="5">
    <source>
        <dbReference type="ARBA" id="ARBA00023288"/>
    </source>
</evidence>
<name>A0A0G9KC37_9BACT</name>
<evidence type="ECO:0000256" key="4">
    <source>
        <dbReference type="ARBA" id="ARBA00023139"/>
    </source>
</evidence>
<evidence type="ECO:0000313" key="7">
    <source>
        <dbReference type="EMBL" id="KLE01773.1"/>
    </source>
</evidence>
<dbReference type="PROSITE" id="PS51257">
    <property type="entry name" value="PROKAR_LIPOPROTEIN"/>
    <property type="match status" value="1"/>
</dbReference>
<feature type="signal peptide" evidence="6">
    <location>
        <begin position="1"/>
        <end position="24"/>
    </location>
</feature>
<dbReference type="RefSeq" id="WP_046996242.1">
    <property type="nucleotide sequence ID" value="NZ_JAIQ01000055.1"/>
</dbReference>
<evidence type="ECO:0000256" key="1">
    <source>
        <dbReference type="ARBA" id="ARBA00004459"/>
    </source>
</evidence>
<evidence type="ECO:0000256" key="3">
    <source>
        <dbReference type="ARBA" id="ARBA00023136"/>
    </source>
</evidence>
<keyword evidence="3" id="KW-0472">Membrane</keyword>
<sequence>MHKIKTLGLSIAAATLLFTGCATTELQTNAKMTQSVFINPVKKELRTIFVSTKNTSGQRINLENSIISELMAKGYRVVDDPDMATYVLMMNVLYCDKKQENNVAGAALGAGALGAGVSAYNSRGATQPIAVGLGSALVGGLVGKALEDTIYQMQVDIVIREKAKGEVYTSSATAQGQASVKDSSKAGFMNGFGGSINNANASGQLNSNMATGTAQSYSTNYIEHKTMLFAEATKMNLTLEEATPILERQISNQIAGLF</sequence>
<gene>
    <name evidence="7" type="ORF">AA20_02350</name>
</gene>
<keyword evidence="4" id="KW-0564">Palmitate</keyword>
<dbReference type="GO" id="GO:0009279">
    <property type="term" value="C:cell outer membrane"/>
    <property type="evidence" value="ECO:0007669"/>
    <property type="project" value="UniProtKB-SubCell"/>
</dbReference>
<feature type="chain" id="PRO_5039889139" evidence="6">
    <location>
        <begin position="25"/>
        <end position="258"/>
    </location>
</feature>
<comment type="caution">
    <text evidence="7">The sequence shown here is derived from an EMBL/GenBank/DDBJ whole genome shotgun (WGS) entry which is preliminary data.</text>
</comment>
<dbReference type="AlphaFoldDB" id="A0A0G9KC37"/>
<dbReference type="Proteomes" id="UP000035514">
    <property type="component" value="Unassembled WGS sequence"/>
</dbReference>
<dbReference type="PIRSF" id="PIRSF002859">
    <property type="entry name" value="Lipo_traT"/>
    <property type="match status" value="1"/>
</dbReference>
<evidence type="ECO:0000313" key="8">
    <source>
        <dbReference type="Proteomes" id="UP000035514"/>
    </source>
</evidence>
<evidence type="ECO:0000256" key="6">
    <source>
        <dbReference type="SAM" id="SignalP"/>
    </source>
</evidence>
<keyword evidence="5" id="KW-0449">Lipoprotein</keyword>
<comment type="subcellular location">
    <subcellularLocation>
        <location evidence="1">Cell outer membrane</location>
        <topology evidence="1">Lipid-anchor</topology>
    </subcellularLocation>
</comment>
<proteinExistence type="predicted"/>
<protein>
    <submittedName>
        <fullName evidence="7">Conjugal transfer protein TraT</fullName>
    </submittedName>
</protein>
<keyword evidence="2 6" id="KW-0732">Signal</keyword>
<dbReference type="PATRIC" id="fig|1447256.3.peg.452"/>
<dbReference type="InterPro" id="IPR008874">
    <property type="entry name" value="TraT_complement-R"/>
</dbReference>